<dbReference type="RefSeq" id="WP_167917037.1">
    <property type="nucleotide sequence ID" value="NZ_JAAVJS010000005.1"/>
</dbReference>
<sequence length="165" mass="18878">MKCILPHRIIKTVSFFGLMVLICLSCAGRKYAANVSDGIEKSNSIIFLNYKVKKRADGKIEIEHLNHLVREGRLKKRFDGAGQEGDLEVVQLDKDHRLLSRMLIKNPLRKTLEFADESKGLQTKTLNLDEATFSVRMQLHPETKQISIKPFSEDKSLIQTKINQE</sequence>
<comment type="caution">
    <text evidence="1">The sequence shown here is derived from an EMBL/GenBank/DDBJ whole genome shotgun (WGS) entry which is preliminary data.</text>
</comment>
<organism evidence="1 2">
    <name type="scientific">Tamlana crocina</name>
    <dbReference type="NCBI Taxonomy" id="393006"/>
    <lineage>
        <taxon>Bacteria</taxon>
        <taxon>Pseudomonadati</taxon>
        <taxon>Bacteroidota</taxon>
        <taxon>Flavobacteriia</taxon>
        <taxon>Flavobacteriales</taxon>
        <taxon>Flavobacteriaceae</taxon>
        <taxon>Tamlana</taxon>
    </lineage>
</organism>
<proteinExistence type="predicted"/>
<evidence type="ECO:0000313" key="1">
    <source>
        <dbReference type="EMBL" id="NJX14797.1"/>
    </source>
</evidence>
<accession>A0ABX1DBY1</accession>
<protein>
    <recommendedName>
        <fullName evidence="3">Lipoprotein</fullName>
    </recommendedName>
</protein>
<evidence type="ECO:0000313" key="2">
    <source>
        <dbReference type="Proteomes" id="UP000760545"/>
    </source>
</evidence>
<gene>
    <name evidence="1" type="ORF">HC176_04790</name>
</gene>
<keyword evidence="2" id="KW-1185">Reference proteome</keyword>
<dbReference type="Proteomes" id="UP000760545">
    <property type="component" value="Unassembled WGS sequence"/>
</dbReference>
<evidence type="ECO:0008006" key="3">
    <source>
        <dbReference type="Google" id="ProtNLM"/>
    </source>
</evidence>
<dbReference type="EMBL" id="JAAVJS010000005">
    <property type="protein sequence ID" value="NJX14797.1"/>
    <property type="molecule type" value="Genomic_DNA"/>
</dbReference>
<name>A0ABX1DBY1_9FLAO</name>
<reference evidence="1 2" key="1">
    <citation type="submission" date="2020-03" db="EMBL/GenBank/DDBJ databases">
        <title>Tamlana sp. nov, isolated from XXX.</title>
        <authorList>
            <person name="Cao W.R."/>
        </authorList>
    </citation>
    <scope>NUCLEOTIDE SEQUENCE [LARGE SCALE GENOMIC DNA]</scope>
    <source>
        <strain evidence="1 2">HST1-43</strain>
    </source>
</reference>